<gene>
    <name evidence="2" type="ORF">DEM27_14790</name>
</gene>
<dbReference type="RefSeq" id="WP_109459029.1">
    <property type="nucleotide sequence ID" value="NZ_QFBC01000006.1"/>
</dbReference>
<name>A0A2U2DPX2_9HYPH</name>
<dbReference type="EMBL" id="QFBC01000006">
    <property type="protein sequence ID" value="PWE55332.1"/>
    <property type="molecule type" value="Genomic_DNA"/>
</dbReference>
<sequence>MRSFSIPAIILLASLPLAGCVDGERGYSYSSYDGYSGYYVDRSFERDRYYERRRERAERHAFEERRRERARRDRREDAIYGEEPVRGPNVIRVPDDGGGY</sequence>
<organism evidence="2 3">
    <name type="scientific">Metarhizobium album</name>
    <dbReference type="NCBI Taxonomy" id="2182425"/>
    <lineage>
        <taxon>Bacteria</taxon>
        <taxon>Pseudomonadati</taxon>
        <taxon>Pseudomonadota</taxon>
        <taxon>Alphaproteobacteria</taxon>
        <taxon>Hyphomicrobiales</taxon>
        <taxon>Rhizobiaceae</taxon>
        <taxon>Metarhizobium</taxon>
    </lineage>
</organism>
<evidence type="ECO:0008006" key="4">
    <source>
        <dbReference type="Google" id="ProtNLM"/>
    </source>
</evidence>
<evidence type="ECO:0000256" key="1">
    <source>
        <dbReference type="SAM" id="MobiDB-lite"/>
    </source>
</evidence>
<dbReference type="Proteomes" id="UP000245252">
    <property type="component" value="Unassembled WGS sequence"/>
</dbReference>
<evidence type="ECO:0000313" key="3">
    <source>
        <dbReference type="Proteomes" id="UP000245252"/>
    </source>
</evidence>
<dbReference type="AlphaFoldDB" id="A0A2U2DPX2"/>
<feature type="compositionally biased region" description="Basic and acidic residues" evidence="1">
    <location>
        <begin position="59"/>
        <end position="78"/>
    </location>
</feature>
<comment type="caution">
    <text evidence="2">The sequence shown here is derived from an EMBL/GenBank/DDBJ whole genome shotgun (WGS) entry which is preliminary data.</text>
</comment>
<feature type="region of interest" description="Disordered" evidence="1">
    <location>
        <begin position="59"/>
        <end position="79"/>
    </location>
</feature>
<proteinExistence type="predicted"/>
<protein>
    <recommendedName>
        <fullName evidence="4">Lipoprotein</fullName>
    </recommendedName>
</protein>
<reference evidence="2 3" key="1">
    <citation type="submission" date="2018-05" db="EMBL/GenBank/DDBJ databases">
        <title>The draft genome of strain NS-104.</title>
        <authorList>
            <person name="Hang P."/>
            <person name="Jiang J."/>
        </authorList>
    </citation>
    <scope>NUCLEOTIDE SEQUENCE [LARGE SCALE GENOMIC DNA]</scope>
    <source>
        <strain evidence="2 3">NS-104</strain>
    </source>
</reference>
<keyword evidence="3" id="KW-1185">Reference proteome</keyword>
<accession>A0A2U2DPX2</accession>
<evidence type="ECO:0000313" key="2">
    <source>
        <dbReference type="EMBL" id="PWE55332.1"/>
    </source>
</evidence>